<dbReference type="EMBL" id="GL443286">
    <property type="protein sequence ID" value="EFN62250.1"/>
    <property type="molecule type" value="Genomic_DNA"/>
</dbReference>
<dbReference type="Proteomes" id="UP000000311">
    <property type="component" value="Unassembled WGS sequence"/>
</dbReference>
<dbReference type="InParanoid" id="E2AWF0"/>
<name>E2AWF0_CAMFO</name>
<protein>
    <submittedName>
        <fullName evidence="1">Uncharacterized protein</fullName>
    </submittedName>
</protein>
<reference evidence="1 2" key="1">
    <citation type="journal article" date="2010" name="Science">
        <title>Genomic comparison of the ants Camponotus floridanus and Harpegnathos saltator.</title>
        <authorList>
            <person name="Bonasio R."/>
            <person name="Zhang G."/>
            <person name="Ye C."/>
            <person name="Mutti N.S."/>
            <person name="Fang X."/>
            <person name="Qin N."/>
            <person name="Donahue G."/>
            <person name="Yang P."/>
            <person name="Li Q."/>
            <person name="Li C."/>
            <person name="Zhang P."/>
            <person name="Huang Z."/>
            <person name="Berger S.L."/>
            <person name="Reinberg D."/>
            <person name="Wang J."/>
            <person name="Liebig J."/>
        </authorList>
    </citation>
    <scope>NUCLEOTIDE SEQUENCE [LARGE SCALE GENOMIC DNA]</scope>
    <source>
        <strain evidence="2">C129</strain>
    </source>
</reference>
<organism evidence="2">
    <name type="scientific">Camponotus floridanus</name>
    <name type="common">Florida carpenter ant</name>
    <dbReference type="NCBI Taxonomy" id="104421"/>
    <lineage>
        <taxon>Eukaryota</taxon>
        <taxon>Metazoa</taxon>
        <taxon>Ecdysozoa</taxon>
        <taxon>Arthropoda</taxon>
        <taxon>Hexapoda</taxon>
        <taxon>Insecta</taxon>
        <taxon>Pterygota</taxon>
        <taxon>Neoptera</taxon>
        <taxon>Endopterygota</taxon>
        <taxon>Hymenoptera</taxon>
        <taxon>Apocrita</taxon>
        <taxon>Aculeata</taxon>
        <taxon>Formicoidea</taxon>
        <taxon>Formicidae</taxon>
        <taxon>Formicinae</taxon>
        <taxon>Camponotus</taxon>
    </lineage>
</organism>
<proteinExistence type="predicted"/>
<evidence type="ECO:0000313" key="2">
    <source>
        <dbReference type="Proteomes" id="UP000000311"/>
    </source>
</evidence>
<evidence type="ECO:0000313" key="1">
    <source>
        <dbReference type="EMBL" id="EFN62250.1"/>
    </source>
</evidence>
<gene>
    <name evidence="1" type="ORF">EAG_12413</name>
</gene>
<sequence length="423" mass="48555">MPSTIRKRSVQLTRFRSVFRKRRLQLNSFRLISPFGMATAIASHQANPEEPKQSDICPMENGGTEVNIRKFVFLKYEHIVSDIRGDRTILSVQNCDFRDAVVFTNIPRICGEKVLLESRKRIERLRGSIIARIRKLINVPQRRVMPFNYHAGRVASDLYSGTSLFTLRTDYNRTYNAHAIAANHYSGEQEMFPSPGDLRHPSASYRKYPSLLEYPHCIMYSPKGAVRRRVKRKNCLLSYKKITQNSKANVSSLGDGCQPSPTIPCNFESTEQRRWKCVKRRFPFKSIGETLWLVLDIRSCKLVCLPLTVSANDNNEKIPPLSGKQEEALASRFSRFDVSYRGISACASPVTHRRRRAFQIVERVHLNAPGTETLKQRDDKVVWRMPRVRKASIEARAILCKENKISNINNGIVARTIMHSFVL</sequence>
<accession>E2AWF0</accession>
<dbReference type="AlphaFoldDB" id="E2AWF0"/>
<keyword evidence="2" id="KW-1185">Reference proteome</keyword>